<dbReference type="RefSeq" id="WP_227927727.1">
    <property type="nucleotide sequence ID" value="NZ_CP094984.1"/>
</dbReference>
<evidence type="ECO:0000313" key="1">
    <source>
        <dbReference type="EMBL" id="MCC3271337.1"/>
    </source>
</evidence>
<dbReference type="InterPro" id="IPR015018">
    <property type="entry name" value="DUF1905"/>
</dbReference>
<reference evidence="1" key="1">
    <citation type="submission" date="2021-10" db="EMBL/GenBank/DDBJ databases">
        <title>Novel species in genus Arthrobacter.</title>
        <authorList>
            <person name="Liu Y."/>
        </authorList>
    </citation>
    <scope>NUCLEOTIDE SEQUENCE</scope>
    <source>
        <strain evidence="3">zg-Y462</strain>
        <strain evidence="1">Zg-Y462</strain>
    </source>
</reference>
<protein>
    <submittedName>
        <fullName evidence="1">DUF1905 domain-containing protein</fullName>
    </submittedName>
</protein>
<dbReference type="EMBL" id="JAJFZT010000001">
    <property type="protein sequence ID" value="MCC3271337.1"/>
    <property type="molecule type" value="Genomic_DNA"/>
</dbReference>
<dbReference type="InterPro" id="IPR037079">
    <property type="entry name" value="AF2212/PG0164-like_sf"/>
</dbReference>
<dbReference type="AlphaFoldDB" id="A0A9X1M5K6"/>
<dbReference type="Gene3D" id="2.40.30.100">
    <property type="entry name" value="AF2212/PG0164-like"/>
    <property type="match status" value="1"/>
</dbReference>
<dbReference type="Proteomes" id="UP000829758">
    <property type="component" value="Chromosome"/>
</dbReference>
<dbReference type="Pfam" id="PF08922">
    <property type="entry name" value="DUF1905"/>
    <property type="match status" value="1"/>
</dbReference>
<accession>A0A9X1M5K6</accession>
<name>A0A9X1M5K6_9MICC</name>
<organism evidence="1 4">
    <name type="scientific">Arthrobacter zhangbolii</name>
    <dbReference type="NCBI Taxonomy" id="2886936"/>
    <lineage>
        <taxon>Bacteria</taxon>
        <taxon>Bacillati</taxon>
        <taxon>Actinomycetota</taxon>
        <taxon>Actinomycetes</taxon>
        <taxon>Micrococcales</taxon>
        <taxon>Micrococcaceae</taxon>
        <taxon>Arthrobacter</taxon>
    </lineage>
</organism>
<proteinExistence type="predicted"/>
<evidence type="ECO:0000313" key="3">
    <source>
        <dbReference type="Proteomes" id="UP000829758"/>
    </source>
</evidence>
<sequence length="95" mass="9950">MSTETGPMDLHFTAPIGMHIKGDVWSCVEIPDSKNLFGTGKAVKVAATVDGEPVRAALMPTGTGGHMLSVSAKLRKKIGKDIGDDVVVSVSERLS</sequence>
<dbReference type="Proteomes" id="UP001155145">
    <property type="component" value="Unassembled WGS sequence"/>
</dbReference>
<keyword evidence="3" id="KW-1185">Reference proteome</keyword>
<dbReference type="EMBL" id="CP094984">
    <property type="protein sequence ID" value="UON90880.1"/>
    <property type="molecule type" value="Genomic_DNA"/>
</dbReference>
<gene>
    <name evidence="1" type="ORF">LJ755_01160</name>
    <name evidence="2" type="ORF">MUK71_09520</name>
</gene>
<evidence type="ECO:0000313" key="2">
    <source>
        <dbReference type="EMBL" id="UON90880.1"/>
    </source>
</evidence>
<evidence type="ECO:0000313" key="4">
    <source>
        <dbReference type="Proteomes" id="UP001155145"/>
    </source>
</evidence>
<dbReference type="SUPFAM" id="SSF141694">
    <property type="entry name" value="AF2212/PG0164-like"/>
    <property type="match status" value="1"/>
</dbReference>